<keyword evidence="2" id="KW-0805">Transcription regulation</keyword>
<dbReference type="CDD" id="cd05568">
    <property type="entry name" value="PTS_IIB_bgl_like"/>
    <property type="match status" value="1"/>
</dbReference>
<keyword evidence="3" id="KW-0804">Transcription</keyword>
<evidence type="ECO:0000256" key="3">
    <source>
        <dbReference type="ARBA" id="ARBA00023163"/>
    </source>
</evidence>
<dbReference type="PANTHER" id="PTHR30185:SF18">
    <property type="entry name" value="TRANSCRIPTIONAL REGULATOR MTLR"/>
    <property type="match status" value="1"/>
</dbReference>
<dbReference type="RefSeq" id="WP_212569892.1">
    <property type="nucleotide sequence ID" value="NZ_CP073084.1"/>
</dbReference>
<protein>
    <submittedName>
        <fullName evidence="6">Transcription antiterminator</fullName>
    </submittedName>
</protein>
<evidence type="ECO:0000313" key="7">
    <source>
        <dbReference type="Proteomes" id="UP000677616"/>
    </source>
</evidence>
<dbReference type="PANTHER" id="PTHR30185">
    <property type="entry name" value="CRYPTIC BETA-GLUCOSIDE BGL OPERON ANTITERMINATOR"/>
    <property type="match status" value="1"/>
</dbReference>
<reference evidence="6 7" key="1">
    <citation type="submission" date="2021-04" db="EMBL/GenBank/DDBJ databases">
        <title>Complete genome sequence of a novel Streptococcus species.</title>
        <authorList>
            <person name="Teng J.L.L."/>
        </authorList>
    </citation>
    <scope>NUCLEOTIDE SEQUENCE [LARGE SCALE GENOMIC DNA]</scope>
    <source>
        <strain evidence="6 7">HKU75</strain>
    </source>
</reference>
<gene>
    <name evidence="6" type="ORF">INT76_07785</name>
</gene>
<keyword evidence="7" id="KW-1185">Reference proteome</keyword>
<keyword evidence="1" id="KW-0677">Repeat</keyword>
<name>A0ABX7YJA7_9STRE</name>
<dbReference type="EMBL" id="CP073084">
    <property type="protein sequence ID" value="QUE53727.1"/>
    <property type="molecule type" value="Genomic_DNA"/>
</dbReference>
<dbReference type="InterPro" id="IPR036390">
    <property type="entry name" value="WH_DNA-bd_sf"/>
</dbReference>
<dbReference type="PROSITE" id="PS51372">
    <property type="entry name" value="PRD_2"/>
    <property type="match status" value="2"/>
</dbReference>
<dbReference type="InterPro" id="IPR013011">
    <property type="entry name" value="PTS_EIIB_2"/>
</dbReference>
<evidence type="ECO:0000259" key="5">
    <source>
        <dbReference type="PROSITE" id="PS51372"/>
    </source>
</evidence>
<dbReference type="Gene3D" id="1.10.1790.10">
    <property type="entry name" value="PRD domain"/>
    <property type="match status" value="1"/>
</dbReference>
<dbReference type="SUPFAM" id="SSF46785">
    <property type="entry name" value="Winged helix' DNA-binding domain"/>
    <property type="match status" value="1"/>
</dbReference>
<dbReference type="InterPro" id="IPR050661">
    <property type="entry name" value="BglG_antiterminators"/>
</dbReference>
<feature type="domain" description="PRD" evidence="5">
    <location>
        <begin position="309"/>
        <end position="416"/>
    </location>
</feature>
<dbReference type="Pfam" id="PF00874">
    <property type="entry name" value="PRD"/>
    <property type="match status" value="1"/>
</dbReference>
<evidence type="ECO:0000256" key="2">
    <source>
        <dbReference type="ARBA" id="ARBA00023015"/>
    </source>
</evidence>
<accession>A0ABX7YJA7</accession>
<evidence type="ECO:0000259" key="4">
    <source>
        <dbReference type="PROSITE" id="PS51099"/>
    </source>
</evidence>
<dbReference type="InterPro" id="IPR011608">
    <property type="entry name" value="PRD"/>
</dbReference>
<dbReference type="InterPro" id="IPR036388">
    <property type="entry name" value="WH-like_DNA-bd_sf"/>
</dbReference>
<organism evidence="6 7">
    <name type="scientific">Streptococcus oriscaviae</name>
    <dbReference type="NCBI Taxonomy" id="2781599"/>
    <lineage>
        <taxon>Bacteria</taxon>
        <taxon>Bacillati</taxon>
        <taxon>Bacillota</taxon>
        <taxon>Bacilli</taxon>
        <taxon>Lactobacillales</taxon>
        <taxon>Streptococcaceae</taxon>
        <taxon>Streptococcus</taxon>
    </lineage>
</organism>
<evidence type="ECO:0000313" key="6">
    <source>
        <dbReference type="EMBL" id="QUE53727.1"/>
    </source>
</evidence>
<dbReference type="Proteomes" id="UP000677616">
    <property type="component" value="Chromosome"/>
</dbReference>
<evidence type="ECO:0000256" key="1">
    <source>
        <dbReference type="ARBA" id="ARBA00022737"/>
    </source>
</evidence>
<dbReference type="SUPFAM" id="SSF63520">
    <property type="entry name" value="PTS-regulatory domain, PRD"/>
    <property type="match status" value="1"/>
</dbReference>
<sequence length="562" mass="65051">MSLDKSSCALLRYLIRLKKPETIMAISRALQQSRRKIYYHLDKINSSLPKEVESIESQPRVGILLSPEQKAACQVLLDSLDSYSYIMNMNERIQLMMIYICITTERVTIEKLMELTEVSRNTVLNDLSEIRSQLAKEQYKMTLYVSKSQGYDLNCHPLNKIQYMHSLLYNLFAEANEGFLKVLETKVHAFPGCQQLLSMAVTHFLEGQVYRLEKDLGKKINRYEIEFMLKVLPYLLLSYRNMVLDQEEKDSIIKDFSLIRKRIEYKITQNLKQALEDSFAIGLDEIEVSLIAILLLSYRKDKDIHVTSQDFADLKRVVEQFIWHFEVHSSFELENKEELAQSLLAHCKALLFRKTYGILSKNPMVKQIQDKYSTLFRMTKLSARLLEEEWKISLTDEDIAYLTIHLGGALRRSGSRTENSRKVYLICDEGVAVQKLLVKQVQHHLPGKLVSGIFTTEQFKSVEDLLEVDFLISTSEALETKHPLIQVHPILDFDDVLKLTRFAKYRFLADDKRGFSAELDKLLAAYIPDGKTAQELKQRLQSLVTNELLASLSDAEVETDLY</sequence>
<dbReference type="PROSITE" id="PS51099">
    <property type="entry name" value="PTS_EIIB_TYPE_2"/>
    <property type="match status" value="1"/>
</dbReference>
<feature type="domain" description="PRD" evidence="5">
    <location>
        <begin position="196"/>
        <end position="305"/>
    </location>
</feature>
<feature type="domain" description="PTS EIIB type-2" evidence="4">
    <location>
        <begin position="421"/>
        <end position="511"/>
    </location>
</feature>
<dbReference type="InterPro" id="IPR036634">
    <property type="entry name" value="PRD_sf"/>
</dbReference>
<dbReference type="Gene3D" id="1.10.10.10">
    <property type="entry name" value="Winged helix-like DNA-binding domain superfamily/Winged helix DNA-binding domain"/>
    <property type="match status" value="1"/>
</dbReference>
<proteinExistence type="predicted"/>